<comment type="caution">
    <text evidence="7">The sequence shown here is derived from an EMBL/GenBank/DDBJ whole genome shotgun (WGS) entry which is preliminary data.</text>
</comment>
<feature type="transmembrane region" description="Helical" evidence="5">
    <location>
        <begin position="6"/>
        <end position="25"/>
    </location>
</feature>
<feature type="domain" description="VWFA" evidence="6">
    <location>
        <begin position="87"/>
        <end position="272"/>
    </location>
</feature>
<dbReference type="NCBIfam" id="TIGR02226">
    <property type="entry name" value="two_anch"/>
    <property type="match status" value="1"/>
</dbReference>
<dbReference type="InterPro" id="IPR011933">
    <property type="entry name" value="Double_TM_dom"/>
</dbReference>
<organism evidence="7 8">
    <name type="scientific">Solirubrobacter deserti</name>
    <dbReference type="NCBI Taxonomy" id="2282478"/>
    <lineage>
        <taxon>Bacteria</taxon>
        <taxon>Bacillati</taxon>
        <taxon>Actinomycetota</taxon>
        <taxon>Thermoleophilia</taxon>
        <taxon>Solirubrobacterales</taxon>
        <taxon>Solirubrobacteraceae</taxon>
        <taxon>Solirubrobacter</taxon>
    </lineage>
</organism>
<dbReference type="Gene3D" id="3.40.50.410">
    <property type="entry name" value="von Willebrand factor, type A domain"/>
    <property type="match status" value="1"/>
</dbReference>
<dbReference type="SUPFAM" id="SSF53300">
    <property type="entry name" value="vWA-like"/>
    <property type="match status" value="1"/>
</dbReference>
<evidence type="ECO:0000313" key="7">
    <source>
        <dbReference type="EMBL" id="MDA0138665.1"/>
    </source>
</evidence>
<keyword evidence="4 5" id="KW-0472">Membrane</keyword>
<dbReference type="Pfam" id="PF13519">
    <property type="entry name" value="VWA_2"/>
    <property type="match status" value="1"/>
</dbReference>
<evidence type="ECO:0000313" key="8">
    <source>
        <dbReference type="Proteomes" id="UP001147700"/>
    </source>
</evidence>
<keyword evidence="1" id="KW-1003">Cell membrane</keyword>
<dbReference type="InterPro" id="IPR002035">
    <property type="entry name" value="VWF_A"/>
</dbReference>
<keyword evidence="2 5" id="KW-0812">Transmembrane</keyword>
<keyword evidence="8" id="KW-1185">Reference proteome</keyword>
<dbReference type="InterPro" id="IPR036465">
    <property type="entry name" value="vWFA_dom_sf"/>
</dbReference>
<evidence type="ECO:0000256" key="3">
    <source>
        <dbReference type="ARBA" id="ARBA00022989"/>
    </source>
</evidence>
<dbReference type="SMART" id="SM00327">
    <property type="entry name" value="VWA"/>
    <property type="match status" value="1"/>
</dbReference>
<dbReference type="InterPro" id="IPR024163">
    <property type="entry name" value="Aerotolerance_reg_N"/>
</dbReference>
<evidence type="ECO:0000256" key="5">
    <source>
        <dbReference type="SAM" id="Phobius"/>
    </source>
</evidence>
<reference evidence="7" key="1">
    <citation type="submission" date="2022-10" db="EMBL/GenBank/DDBJ databases">
        <title>The WGS of Solirubrobacter sp. CPCC 204708.</title>
        <authorList>
            <person name="Jiang Z."/>
        </authorList>
    </citation>
    <scope>NUCLEOTIDE SEQUENCE</scope>
    <source>
        <strain evidence="7">CPCC 204708</strain>
    </source>
</reference>
<dbReference type="Pfam" id="PF07584">
    <property type="entry name" value="BatA"/>
    <property type="match status" value="1"/>
</dbReference>
<dbReference type="EMBL" id="JAPCID010000018">
    <property type="protein sequence ID" value="MDA0138665.1"/>
    <property type="molecule type" value="Genomic_DNA"/>
</dbReference>
<dbReference type="InterPro" id="IPR050768">
    <property type="entry name" value="UPF0353/GerABKA_families"/>
</dbReference>
<gene>
    <name evidence="7" type="ORF">OJ962_14270</name>
</gene>
<evidence type="ECO:0000256" key="1">
    <source>
        <dbReference type="ARBA" id="ARBA00022475"/>
    </source>
</evidence>
<proteinExistence type="predicted"/>
<evidence type="ECO:0000256" key="2">
    <source>
        <dbReference type="ARBA" id="ARBA00022692"/>
    </source>
</evidence>
<dbReference type="PANTHER" id="PTHR22550:SF5">
    <property type="entry name" value="LEUCINE ZIPPER PROTEIN 4"/>
    <property type="match status" value="1"/>
</dbReference>
<keyword evidence="3 5" id="KW-1133">Transmembrane helix</keyword>
<feature type="transmembrane region" description="Helical" evidence="5">
    <location>
        <begin position="285"/>
        <end position="307"/>
    </location>
</feature>
<dbReference type="Proteomes" id="UP001147700">
    <property type="component" value="Unassembled WGS sequence"/>
</dbReference>
<accession>A0ABT4RJI5</accession>
<evidence type="ECO:0000259" key="6">
    <source>
        <dbReference type="PROSITE" id="PS50234"/>
    </source>
</evidence>
<name>A0ABT4RJI5_9ACTN</name>
<dbReference type="RefSeq" id="WP_202957470.1">
    <property type="nucleotide sequence ID" value="NZ_JAPCID010000018.1"/>
</dbReference>
<dbReference type="PANTHER" id="PTHR22550">
    <property type="entry name" value="SPORE GERMINATION PROTEIN"/>
    <property type="match status" value="1"/>
</dbReference>
<dbReference type="PROSITE" id="PS50234">
    <property type="entry name" value="VWFA"/>
    <property type="match status" value="1"/>
</dbReference>
<evidence type="ECO:0000256" key="4">
    <source>
        <dbReference type="ARBA" id="ARBA00023136"/>
    </source>
</evidence>
<sequence length="312" mass="32484">MSFQAPLFLAGLAVVPIAILALLLSRRRPSRYVIRFPAAATLAAVAPKHGGVRKNLPPALLMMALAGMAIALARPEATVAVPVERASVMLVTDTSGSMNAVDVQPSRLAAAKQAANRFLDNVPEQLQVGLVAFADGPHTVMRPTQDRMTVETTLNALQAEGGTATGDALDSALQALETRDENRPPAAIVLLSDGASQSGQDPAEVAQRARAASVPIYTVALGTPDGVVEGNFGQSMPVPPDPEAMQQVAEISGGRAFTAEDAGALDEVYETLGSRIGTKEEKREVSAGFAAFGLLALAGAAFTSLRWRGRLP</sequence>
<protein>
    <submittedName>
        <fullName evidence="7">VWA domain-containing protein</fullName>
    </submittedName>
</protein>